<dbReference type="InterPro" id="IPR036236">
    <property type="entry name" value="Znf_C2H2_sf"/>
</dbReference>
<dbReference type="SUPFAM" id="SSF57667">
    <property type="entry name" value="beta-beta-alpha zinc fingers"/>
    <property type="match status" value="1"/>
</dbReference>
<feature type="compositionally biased region" description="Basic and acidic residues" evidence="10">
    <location>
        <begin position="234"/>
        <end position="246"/>
    </location>
</feature>
<evidence type="ECO:0000256" key="5">
    <source>
        <dbReference type="ARBA" id="ARBA00022833"/>
    </source>
</evidence>
<dbReference type="GO" id="GO:0005634">
    <property type="term" value="C:nucleus"/>
    <property type="evidence" value="ECO:0007669"/>
    <property type="project" value="UniProtKB-SubCell"/>
</dbReference>
<sequence>MVASQSDKPIPRPYKCPYPLCGRAFSRLEHQTRHIRTHTGEKPFACNFPSCEKRFSRSDELTRHSRIHNNDAPKQHKASTKHTDAPSEGGTVKKKAKSRANSDDEGETYARPTSTTYEDPQKRRSHSTSFTTLSSLAIDELVALEREEALRRAQYAAKHAQALRRAESEARSQFQLHQRHQQHHHRSSNPYPAPFQASFADNRLSKSATTSPVPTPLYTPLSSTSDRGYFGLSNERENENEGDEAKIYSTPEDDDSLILVDDLERAKELKATRRLSGPAYFTTPGAVDRADASTASGTSSSYLSQSRSTGHLVSLGGHHNHHSHHGWAHPYHHPPDPIYAHGRRAHDSPSPMSSDSEGAQVQMHRSKSHQGNARTPHANSRHPSQYSNNTLPPPLSSSPSTTTASASTSPHSFHLQPQSYPTYPRSVPNSPPKSSPLTFGSSSGVLYKSPSSAEFPTPVAPVAYTPSTSPFLGPLRGLNLYSTNTSRAPSPVSLPPPVHASSPNDLPSHYRNHHRHHHGTHHPYRDSKGDYHSHHAAHLIAANGSSSPDSILHVDLGSGPGSVETGRTASSTPTGHPPSYIREVRSADSSRASSPLHWEHPPKTQTHLAHSVRLAFGMTPIHPKLPLSSKRSMSPARVPSPSSHPHHNQLGASIVPGGMFPISMPPSRSSSPPITLAPLKLPTGKEEDSNKEVKGDNDENSKRDDSAQTKVELPGFSVFEAAARGHVVAMAVDSPVAAAVR</sequence>
<feature type="compositionally biased region" description="Low complexity" evidence="10">
    <location>
        <begin position="292"/>
        <end position="317"/>
    </location>
</feature>
<feature type="compositionally biased region" description="Basic and acidic residues" evidence="10">
    <location>
        <begin position="523"/>
        <end position="532"/>
    </location>
</feature>
<evidence type="ECO:0000256" key="7">
    <source>
        <dbReference type="ARBA" id="ARBA00023163"/>
    </source>
</evidence>
<dbReference type="GO" id="GO:0008270">
    <property type="term" value="F:zinc ion binding"/>
    <property type="evidence" value="ECO:0007669"/>
    <property type="project" value="UniProtKB-KW"/>
</dbReference>
<feature type="compositionally biased region" description="Basic residues" evidence="10">
    <location>
        <begin position="318"/>
        <end position="332"/>
    </location>
</feature>
<feature type="compositionally biased region" description="Basic and acidic residues" evidence="10">
    <location>
        <begin position="683"/>
        <end position="707"/>
    </location>
</feature>
<feature type="region of interest" description="Disordered" evidence="10">
    <location>
        <begin position="59"/>
        <end position="129"/>
    </location>
</feature>
<accession>A0A9P7UNF3</accession>
<dbReference type="PANTHER" id="PTHR47428">
    <property type="entry name" value="REGULATORY PROTEIN MIG1-RELATED"/>
    <property type="match status" value="1"/>
</dbReference>
<keyword evidence="13" id="KW-1185">Reference proteome</keyword>
<evidence type="ECO:0000313" key="13">
    <source>
        <dbReference type="Proteomes" id="UP001049176"/>
    </source>
</evidence>
<dbReference type="InterPro" id="IPR013087">
    <property type="entry name" value="Znf_C2H2_type"/>
</dbReference>
<dbReference type="InterPro" id="IPR051007">
    <property type="entry name" value="creA/MIG_C2H2-ZnF"/>
</dbReference>
<keyword evidence="4 9" id="KW-0863">Zinc-finger</keyword>
<dbReference type="Pfam" id="PF00096">
    <property type="entry name" value="zf-C2H2"/>
    <property type="match status" value="2"/>
</dbReference>
<feature type="compositionally biased region" description="Basic residues" evidence="10">
    <location>
        <begin position="510"/>
        <end position="522"/>
    </location>
</feature>
<evidence type="ECO:0000313" key="12">
    <source>
        <dbReference type="EMBL" id="KAG7088143.1"/>
    </source>
</evidence>
<feature type="compositionally biased region" description="Polar residues" evidence="10">
    <location>
        <begin position="565"/>
        <end position="574"/>
    </location>
</feature>
<evidence type="ECO:0000256" key="10">
    <source>
        <dbReference type="SAM" id="MobiDB-lite"/>
    </source>
</evidence>
<name>A0A9P7UNF3_9AGAR</name>
<dbReference type="Proteomes" id="UP001049176">
    <property type="component" value="Chromosome 8"/>
</dbReference>
<keyword evidence="6" id="KW-0805">Transcription regulation</keyword>
<evidence type="ECO:0000256" key="1">
    <source>
        <dbReference type="ARBA" id="ARBA00004123"/>
    </source>
</evidence>
<dbReference type="Gene3D" id="3.30.160.60">
    <property type="entry name" value="Classic Zinc Finger"/>
    <property type="match status" value="2"/>
</dbReference>
<protein>
    <recommendedName>
        <fullName evidence="11">C2H2-type domain-containing protein</fullName>
    </recommendedName>
</protein>
<comment type="subcellular location">
    <subcellularLocation>
        <location evidence="1">Nucleus</location>
    </subcellularLocation>
</comment>
<keyword evidence="2" id="KW-0479">Metal-binding</keyword>
<feature type="compositionally biased region" description="Low complexity" evidence="10">
    <location>
        <begin position="661"/>
        <end position="673"/>
    </location>
</feature>
<keyword evidence="5" id="KW-0862">Zinc</keyword>
<feature type="domain" description="C2H2-type" evidence="11">
    <location>
        <begin position="44"/>
        <end position="73"/>
    </location>
</feature>
<dbReference type="GO" id="GO:0000978">
    <property type="term" value="F:RNA polymerase II cis-regulatory region sequence-specific DNA binding"/>
    <property type="evidence" value="ECO:0007669"/>
    <property type="project" value="TreeGrafter"/>
</dbReference>
<feature type="region of interest" description="Disordered" evidence="10">
    <location>
        <begin position="622"/>
        <end position="710"/>
    </location>
</feature>
<dbReference type="GO" id="GO:0000981">
    <property type="term" value="F:DNA-binding transcription factor activity, RNA polymerase II-specific"/>
    <property type="evidence" value="ECO:0007669"/>
    <property type="project" value="UniProtKB-ARBA"/>
</dbReference>
<evidence type="ECO:0000259" key="11">
    <source>
        <dbReference type="PROSITE" id="PS50157"/>
    </source>
</evidence>
<evidence type="ECO:0000256" key="4">
    <source>
        <dbReference type="ARBA" id="ARBA00022771"/>
    </source>
</evidence>
<feature type="compositionally biased region" description="Polar residues" evidence="10">
    <location>
        <begin position="369"/>
        <end position="386"/>
    </location>
</feature>
<evidence type="ECO:0000256" key="2">
    <source>
        <dbReference type="ARBA" id="ARBA00022723"/>
    </source>
</evidence>
<evidence type="ECO:0000256" key="9">
    <source>
        <dbReference type="PROSITE-ProRule" id="PRU00042"/>
    </source>
</evidence>
<comment type="caution">
    <text evidence="12">The sequence shown here is derived from an EMBL/GenBank/DDBJ whole genome shotgun (WGS) entry which is preliminary data.</text>
</comment>
<evidence type="ECO:0000256" key="3">
    <source>
        <dbReference type="ARBA" id="ARBA00022737"/>
    </source>
</evidence>
<dbReference type="GO" id="GO:0000433">
    <property type="term" value="P:carbon catabolite repression of transcription from RNA polymerase II promoter by glucose"/>
    <property type="evidence" value="ECO:0007669"/>
    <property type="project" value="TreeGrafter"/>
</dbReference>
<feature type="compositionally biased region" description="Basic and acidic residues" evidence="10">
    <location>
        <begin position="59"/>
        <end position="74"/>
    </location>
</feature>
<reference evidence="12" key="1">
    <citation type="journal article" date="2021" name="Genome Biol. Evol.">
        <title>The assembled and annotated genome of the fairy-ring fungus Marasmius oreades.</title>
        <authorList>
            <person name="Hiltunen M."/>
            <person name="Ament-Velasquez S.L."/>
            <person name="Johannesson H."/>
        </authorList>
    </citation>
    <scope>NUCLEOTIDE SEQUENCE</scope>
    <source>
        <strain evidence="12">03SP1</strain>
    </source>
</reference>
<keyword evidence="3" id="KW-0677">Repeat</keyword>
<dbReference type="OrthoDB" id="654211at2759"/>
<dbReference type="PROSITE" id="PS00028">
    <property type="entry name" value="ZINC_FINGER_C2H2_1"/>
    <property type="match status" value="2"/>
</dbReference>
<dbReference type="PANTHER" id="PTHR47428:SF1">
    <property type="entry name" value="REGULATORY PROTEIN MIG1-RELATED"/>
    <property type="match status" value="1"/>
</dbReference>
<dbReference type="EMBL" id="CM032188">
    <property type="protein sequence ID" value="KAG7088143.1"/>
    <property type="molecule type" value="Genomic_DNA"/>
</dbReference>
<feature type="compositionally biased region" description="Low complexity" evidence="10">
    <location>
        <begin position="397"/>
        <end position="410"/>
    </location>
</feature>
<keyword evidence="8" id="KW-0539">Nucleus</keyword>
<evidence type="ECO:0000256" key="8">
    <source>
        <dbReference type="ARBA" id="ARBA00023242"/>
    </source>
</evidence>
<feature type="compositionally biased region" description="Polar residues" evidence="10">
    <location>
        <begin position="350"/>
        <end position="359"/>
    </location>
</feature>
<feature type="domain" description="C2H2-type" evidence="11">
    <location>
        <begin position="14"/>
        <end position="43"/>
    </location>
</feature>
<gene>
    <name evidence="12" type="ORF">E1B28_012165</name>
</gene>
<dbReference type="KEGG" id="more:E1B28_012165"/>
<dbReference type="GO" id="GO:0005737">
    <property type="term" value="C:cytoplasm"/>
    <property type="evidence" value="ECO:0007669"/>
    <property type="project" value="TreeGrafter"/>
</dbReference>
<dbReference type="PROSITE" id="PS50157">
    <property type="entry name" value="ZINC_FINGER_C2H2_2"/>
    <property type="match status" value="2"/>
</dbReference>
<feature type="region of interest" description="Disordered" evidence="10">
    <location>
        <begin position="482"/>
        <end position="532"/>
    </location>
</feature>
<feature type="region of interest" description="Disordered" evidence="10">
    <location>
        <begin position="164"/>
        <end position="251"/>
    </location>
</feature>
<keyword evidence="7" id="KW-0804">Transcription</keyword>
<evidence type="ECO:0000256" key="6">
    <source>
        <dbReference type="ARBA" id="ARBA00023015"/>
    </source>
</evidence>
<dbReference type="RefSeq" id="XP_043004614.1">
    <property type="nucleotide sequence ID" value="XM_043157247.1"/>
</dbReference>
<dbReference type="FunFam" id="3.30.160.60:FF:000018">
    <property type="entry name" value="Krueppel-like factor 15"/>
    <property type="match status" value="1"/>
</dbReference>
<dbReference type="FunFam" id="3.30.160.60:FF:000125">
    <property type="entry name" value="Putative zinc finger protein 143"/>
    <property type="match status" value="1"/>
</dbReference>
<organism evidence="12 13">
    <name type="scientific">Marasmius oreades</name>
    <name type="common">fairy-ring Marasmius</name>
    <dbReference type="NCBI Taxonomy" id="181124"/>
    <lineage>
        <taxon>Eukaryota</taxon>
        <taxon>Fungi</taxon>
        <taxon>Dikarya</taxon>
        <taxon>Basidiomycota</taxon>
        <taxon>Agaricomycotina</taxon>
        <taxon>Agaricomycetes</taxon>
        <taxon>Agaricomycetidae</taxon>
        <taxon>Agaricales</taxon>
        <taxon>Marasmiineae</taxon>
        <taxon>Marasmiaceae</taxon>
        <taxon>Marasmius</taxon>
    </lineage>
</organism>
<feature type="region of interest" description="Disordered" evidence="10">
    <location>
        <begin position="283"/>
        <end position="438"/>
    </location>
</feature>
<feature type="region of interest" description="Disordered" evidence="10">
    <location>
        <begin position="544"/>
        <end position="603"/>
    </location>
</feature>
<proteinExistence type="predicted"/>
<dbReference type="AlphaFoldDB" id="A0A9P7UNF3"/>
<feature type="compositionally biased region" description="Basic residues" evidence="10">
    <location>
        <begin position="177"/>
        <end position="187"/>
    </location>
</feature>
<dbReference type="SMART" id="SM00355">
    <property type="entry name" value="ZnF_C2H2"/>
    <property type="match status" value="2"/>
</dbReference>
<dbReference type="GeneID" id="66081240"/>